<feature type="compositionally biased region" description="Basic and acidic residues" evidence="1">
    <location>
        <begin position="228"/>
        <end position="243"/>
    </location>
</feature>
<feature type="region of interest" description="Disordered" evidence="1">
    <location>
        <begin position="77"/>
        <end position="516"/>
    </location>
</feature>
<dbReference type="RefSeq" id="WP_184539070.1">
    <property type="nucleotide sequence ID" value="NZ_JACHMP010000001.1"/>
</dbReference>
<feature type="compositionally biased region" description="Basic and acidic residues" evidence="1">
    <location>
        <begin position="394"/>
        <end position="408"/>
    </location>
</feature>
<accession>A0A7W9IEN8</accession>
<organism evidence="2 3">
    <name type="scientific">Streptosporangium becharense</name>
    <dbReference type="NCBI Taxonomy" id="1816182"/>
    <lineage>
        <taxon>Bacteria</taxon>
        <taxon>Bacillati</taxon>
        <taxon>Actinomycetota</taxon>
        <taxon>Actinomycetes</taxon>
        <taxon>Streptosporangiales</taxon>
        <taxon>Streptosporangiaceae</taxon>
        <taxon>Streptosporangium</taxon>
    </lineage>
</organism>
<dbReference type="EMBL" id="JACHMP010000001">
    <property type="protein sequence ID" value="MBB5819121.1"/>
    <property type="molecule type" value="Genomic_DNA"/>
</dbReference>
<dbReference type="Proteomes" id="UP000540685">
    <property type="component" value="Unassembled WGS sequence"/>
</dbReference>
<feature type="region of interest" description="Disordered" evidence="1">
    <location>
        <begin position="536"/>
        <end position="605"/>
    </location>
</feature>
<feature type="compositionally biased region" description="Basic and acidic residues" evidence="1">
    <location>
        <begin position="422"/>
        <end position="436"/>
    </location>
</feature>
<feature type="compositionally biased region" description="Basic and acidic residues" evidence="1">
    <location>
        <begin position="140"/>
        <end position="151"/>
    </location>
</feature>
<proteinExistence type="predicted"/>
<gene>
    <name evidence="2" type="ORF">F4562_002183</name>
</gene>
<feature type="compositionally biased region" description="Basic and acidic residues" evidence="1">
    <location>
        <begin position="162"/>
        <end position="205"/>
    </location>
</feature>
<feature type="compositionally biased region" description="Polar residues" evidence="1">
    <location>
        <begin position="584"/>
        <end position="593"/>
    </location>
</feature>
<feature type="compositionally biased region" description="Basic and acidic residues" evidence="1">
    <location>
        <begin position="334"/>
        <end position="347"/>
    </location>
</feature>
<evidence type="ECO:0000256" key="1">
    <source>
        <dbReference type="SAM" id="MobiDB-lite"/>
    </source>
</evidence>
<protein>
    <submittedName>
        <fullName evidence="2">Uncharacterized protein</fullName>
    </submittedName>
</protein>
<feature type="compositionally biased region" description="Basic and acidic residues" evidence="1">
    <location>
        <begin position="273"/>
        <end position="282"/>
    </location>
</feature>
<name>A0A7W9IEN8_9ACTN</name>
<comment type="caution">
    <text evidence="2">The sequence shown here is derived from an EMBL/GenBank/DDBJ whole genome shotgun (WGS) entry which is preliminary data.</text>
</comment>
<evidence type="ECO:0000313" key="3">
    <source>
        <dbReference type="Proteomes" id="UP000540685"/>
    </source>
</evidence>
<dbReference type="AlphaFoldDB" id="A0A7W9IEN8"/>
<feature type="compositionally biased region" description="Low complexity" evidence="1">
    <location>
        <begin position="80"/>
        <end position="97"/>
    </location>
</feature>
<feature type="compositionally biased region" description="Gly residues" evidence="1">
    <location>
        <begin position="152"/>
        <end position="161"/>
    </location>
</feature>
<feature type="compositionally biased region" description="Basic and acidic residues" evidence="1">
    <location>
        <begin position="465"/>
        <end position="479"/>
    </location>
</feature>
<keyword evidence="3" id="KW-1185">Reference proteome</keyword>
<sequence length="605" mass="60610">MGKFEGMDPQLVRDLLSEVKRAAEQMRSVEGKVVRVMSGAGLSSQSTHRPAQIADACDVMVRDVLARVDLLEKKIEQQTGAPAGGPKAAGPLAQAPGSDGATPETAKPGDVRSSGADDPVPASPGADDKPRTGDQPADTTPRDARGERGGGDDAGSNGGSGGEERKPETGAKGDETRPEERSGRQRGEGGETGSEERSGRQRGGDGDASSNGGPIEILKPGAGSEGVVEPKPETGSKGDEISPRDGTGSGGSPDAENPVEPRAVEPEPLPEAPRSDESRPEPPQDSVPGPSLPEPDERAQGGGGAVDAPSRQTPGPGPVPEAPGAGGSQGLPESGDRPDTPRTEDLKPAVPGLGDDSAGDRRHPDVTQPDIAQVNDRSMDAGDTGPDAQAGPEAKGETGAKGDERSLRDGATGPDAQAGPEAKGETGAKGDERSLRDGATGSNAPVSGPGPGDGTGPDAQAGPEAKGETGAKGDERSPREGGGTAGTGDVYDTPRKDHSDDIDQTGASKARIVEVDGVKVLQIPLDSPTAAEVGELLENIEDIPPLDTPSADGVSGTAGGPGQVEPHGPLPSARPDHPLLDTAGPTTDQTVQPPGTGDAASAGRA</sequence>
<feature type="compositionally biased region" description="Pro residues" evidence="1">
    <location>
        <begin position="283"/>
        <end position="293"/>
    </location>
</feature>
<feature type="compositionally biased region" description="Basic and acidic residues" evidence="1">
    <location>
        <begin position="492"/>
        <end position="501"/>
    </location>
</feature>
<reference evidence="2 3" key="1">
    <citation type="submission" date="2020-08" db="EMBL/GenBank/DDBJ databases">
        <title>Sequencing the genomes of 1000 actinobacteria strains.</title>
        <authorList>
            <person name="Klenk H.-P."/>
        </authorList>
    </citation>
    <scope>NUCLEOTIDE SEQUENCE [LARGE SCALE GENOMIC DNA]</scope>
    <source>
        <strain evidence="2 3">DSM 46887</strain>
    </source>
</reference>
<evidence type="ECO:0000313" key="2">
    <source>
        <dbReference type="EMBL" id="MBB5819121.1"/>
    </source>
</evidence>